<name>A0AA88D3T2_FICCA</name>
<dbReference type="EMBL" id="BTGU01004358">
    <property type="protein sequence ID" value="GMN25929.1"/>
    <property type="molecule type" value="Genomic_DNA"/>
</dbReference>
<reference evidence="2" key="1">
    <citation type="submission" date="2023-07" db="EMBL/GenBank/DDBJ databases">
        <title>draft genome sequence of fig (Ficus carica).</title>
        <authorList>
            <person name="Takahashi T."/>
            <person name="Nishimura K."/>
        </authorList>
    </citation>
    <scope>NUCLEOTIDE SEQUENCE</scope>
</reference>
<feature type="compositionally biased region" description="Gly residues" evidence="1">
    <location>
        <begin position="32"/>
        <end position="46"/>
    </location>
</feature>
<protein>
    <submittedName>
        <fullName evidence="2">Uncharacterized protein</fullName>
    </submittedName>
</protein>
<keyword evidence="3" id="KW-1185">Reference proteome</keyword>
<gene>
    <name evidence="2" type="ORF">TIFTF001_046003</name>
</gene>
<feature type="compositionally biased region" description="Basic residues" evidence="1">
    <location>
        <begin position="47"/>
        <end position="56"/>
    </location>
</feature>
<organism evidence="2 3">
    <name type="scientific">Ficus carica</name>
    <name type="common">Common fig</name>
    <dbReference type="NCBI Taxonomy" id="3494"/>
    <lineage>
        <taxon>Eukaryota</taxon>
        <taxon>Viridiplantae</taxon>
        <taxon>Streptophyta</taxon>
        <taxon>Embryophyta</taxon>
        <taxon>Tracheophyta</taxon>
        <taxon>Spermatophyta</taxon>
        <taxon>Magnoliopsida</taxon>
        <taxon>eudicotyledons</taxon>
        <taxon>Gunneridae</taxon>
        <taxon>Pentapetalae</taxon>
        <taxon>rosids</taxon>
        <taxon>fabids</taxon>
        <taxon>Rosales</taxon>
        <taxon>Moraceae</taxon>
        <taxon>Ficeae</taxon>
        <taxon>Ficus</taxon>
    </lineage>
</organism>
<evidence type="ECO:0000313" key="2">
    <source>
        <dbReference type="EMBL" id="GMN25929.1"/>
    </source>
</evidence>
<feature type="compositionally biased region" description="Basic and acidic residues" evidence="1">
    <location>
        <begin position="81"/>
        <end position="95"/>
    </location>
</feature>
<sequence>MEEKEGAGGGVDGGCRGGGGRPGEGAHRASRGAGGQAGGRGWGATGGRRRERKGKRERGVAGDRPVGAGADGGGPEVSCCGREEKKEKRGRERKSPVAGCESLATERSPPTEKTLGGKYYVR</sequence>
<comment type="caution">
    <text evidence="2">The sequence shown here is derived from an EMBL/GenBank/DDBJ whole genome shotgun (WGS) entry which is preliminary data.</text>
</comment>
<proteinExistence type="predicted"/>
<dbReference type="Proteomes" id="UP001187192">
    <property type="component" value="Unassembled WGS sequence"/>
</dbReference>
<feature type="compositionally biased region" description="Gly residues" evidence="1">
    <location>
        <begin position="7"/>
        <end position="23"/>
    </location>
</feature>
<accession>A0AA88D3T2</accession>
<dbReference type="AlphaFoldDB" id="A0AA88D3T2"/>
<feature type="region of interest" description="Disordered" evidence="1">
    <location>
        <begin position="1"/>
        <end position="122"/>
    </location>
</feature>
<evidence type="ECO:0000256" key="1">
    <source>
        <dbReference type="SAM" id="MobiDB-lite"/>
    </source>
</evidence>
<evidence type="ECO:0000313" key="3">
    <source>
        <dbReference type="Proteomes" id="UP001187192"/>
    </source>
</evidence>